<keyword evidence="1" id="KW-0812">Transmembrane</keyword>
<evidence type="ECO:0000256" key="1">
    <source>
        <dbReference type="SAM" id="Phobius"/>
    </source>
</evidence>
<proteinExistence type="predicted"/>
<name>A0A3E1Y1Z4_9BACT</name>
<dbReference type="AlphaFoldDB" id="A0A3E1Y1Z4"/>
<evidence type="ECO:0000313" key="2">
    <source>
        <dbReference type="EMBL" id="RFS18705.1"/>
    </source>
</evidence>
<organism evidence="2 3">
    <name type="scientific">Chitinophaga silvatica</name>
    <dbReference type="NCBI Taxonomy" id="2282649"/>
    <lineage>
        <taxon>Bacteria</taxon>
        <taxon>Pseudomonadati</taxon>
        <taxon>Bacteroidota</taxon>
        <taxon>Chitinophagia</taxon>
        <taxon>Chitinophagales</taxon>
        <taxon>Chitinophagaceae</taxon>
        <taxon>Chitinophaga</taxon>
    </lineage>
</organism>
<evidence type="ECO:0000313" key="3">
    <source>
        <dbReference type="Proteomes" id="UP000260644"/>
    </source>
</evidence>
<sequence>MQTIFDITIESFIMIVLKVPGAFVRWLGGRFKRSFKDILVDDSSINELLSISMIIAVVLLASCGNKSGSDKQHNSGTDSIVYVDFGYGKIDYSKTELDSMKEFSNIFSYDLITRRKYLKSVSISTLENADTIIKIRNYTIYCSIDPIHNSYSFGTEKSNSLAKNTLYLNGRQYHLDSLYGKVDLLGNENIYISAFYTFTFLNECYLLIFCSPQVTNSAFVPHKGFLIRFFHNNNAIITEFPGYQYSNSNYCISSLDENNSINYIRFAPELNKVIFYKYNDDKFLVDSSRNLTIQPYLNEWYKIDR</sequence>
<keyword evidence="1" id="KW-0472">Membrane</keyword>
<feature type="transmembrane region" description="Helical" evidence="1">
    <location>
        <begin position="7"/>
        <end position="28"/>
    </location>
</feature>
<keyword evidence="3" id="KW-1185">Reference proteome</keyword>
<reference evidence="2 3" key="1">
    <citation type="submission" date="2018-07" db="EMBL/GenBank/DDBJ databases">
        <title>Chitinophaga K2CV101002-2 sp. nov., isolated from a monsoon evergreen broad-leaved forest soil.</title>
        <authorList>
            <person name="Lv Y."/>
        </authorList>
    </citation>
    <scope>NUCLEOTIDE SEQUENCE [LARGE SCALE GENOMIC DNA]</scope>
    <source>
        <strain evidence="2 3">GDMCC 1.1288</strain>
    </source>
</reference>
<dbReference type="EMBL" id="QPMM01000020">
    <property type="protein sequence ID" value="RFS18705.1"/>
    <property type="molecule type" value="Genomic_DNA"/>
</dbReference>
<keyword evidence="1" id="KW-1133">Transmembrane helix</keyword>
<comment type="caution">
    <text evidence="2">The sequence shown here is derived from an EMBL/GenBank/DDBJ whole genome shotgun (WGS) entry which is preliminary data.</text>
</comment>
<dbReference type="OrthoDB" id="680485at2"/>
<gene>
    <name evidence="2" type="ORF">DVR12_27045</name>
</gene>
<dbReference type="Proteomes" id="UP000260644">
    <property type="component" value="Unassembled WGS sequence"/>
</dbReference>
<protein>
    <submittedName>
        <fullName evidence="2">Uncharacterized protein</fullName>
    </submittedName>
</protein>
<dbReference type="RefSeq" id="WP_116978942.1">
    <property type="nucleotide sequence ID" value="NZ_QPMM01000020.1"/>
</dbReference>
<accession>A0A3E1Y1Z4</accession>